<gene>
    <name evidence="5" type="ORF">Taro_029836</name>
</gene>
<evidence type="ECO:0000256" key="1">
    <source>
        <dbReference type="ARBA" id="ARBA00022614"/>
    </source>
</evidence>
<dbReference type="Proteomes" id="UP000652761">
    <property type="component" value="Unassembled WGS sequence"/>
</dbReference>
<evidence type="ECO:0000256" key="3">
    <source>
        <dbReference type="SAM" id="SignalP"/>
    </source>
</evidence>
<keyword evidence="2" id="KW-0677">Repeat</keyword>
<reference evidence="5" key="1">
    <citation type="submission" date="2017-07" db="EMBL/GenBank/DDBJ databases">
        <title>Taro Niue Genome Assembly and Annotation.</title>
        <authorList>
            <person name="Atibalentja N."/>
            <person name="Keating K."/>
            <person name="Fields C.J."/>
        </authorList>
    </citation>
    <scope>NUCLEOTIDE SEQUENCE</scope>
    <source>
        <strain evidence="5">Niue_2</strain>
        <tissue evidence="5">Leaf</tissue>
    </source>
</reference>
<dbReference type="InterPro" id="IPR001611">
    <property type="entry name" value="Leu-rich_rpt"/>
</dbReference>
<feature type="domain" description="Leucine-rich repeat-containing N-terminal plant-type" evidence="4">
    <location>
        <begin position="33"/>
        <end position="71"/>
    </location>
</feature>
<evidence type="ECO:0000313" key="5">
    <source>
        <dbReference type="EMBL" id="MQL97149.1"/>
    </source>
</evidence>
<feature type="signal peptide" evidence="3">
    <location>
        <begin position="1"/>
        <end position="21"/>
    </location>
</feature>
<name>A0A843W1G7_COLES</name>
<dbReference type="PANTHER" id="PTHR48058">
    <property type="entry name" value="LRR RECEPTOR-LIKE SERINE/THREONINE-PROTEIN KINASE FLS2-RELATED"/>
    <property type="match status" value="1"/>
</dbReference>
<keyword evidence="6" id="KW-1185">Reference proteome</keyword>
<dbReference type="InterPro" id="IPR013210">
    <property type="entry name" value="LRR_N_plant-typ"/>
</dbReference>
<proteinExistence type="predicted"/>
<evidence type="ECO:0000256" key="2">
    <source>
        <dbReference type="ARBA" id="ARBA00022737"/>
    </source>
</evidence>
<feature type="chain" id="PRO_5032691502" description="Leucine-rich repeat-containing N-terminal plant-type domain-containing protein" evidence="3">
    <location>
        <begin position="22"/>
        <end position="205"/>
    </location>
</feature>
<protein>
    <recommendedName>
        <fullName evidence="4">Leucine-rich repeat-containing N-terminal plant-type domain-containing protein</fullName>
    </recommendedName>
</protein>
<keyword evidence="3" id="KW-0732">Signal</keyword>
<dbReference type="InterPro" id="IPR032675">
    <property type="entry name" value="LRR_dom_sf"/>
</dbReference>
<dbReference type="SUPFAM" id="SSF52058">
    <property type="entry name" value="L domain-like"/>
    <property type="match status" value="1"/>
</dbReference>
<dbReference type="Gene3D" id="3.80.10.10">
    <property type="entry name" value="Ribonuclease Inhibitor"/>
    <property type="match status" value="1"/>
</dbReference>
<dbReference type="EMBL" id="NMUH01002007">
    <property type="protein sequence ID" value="MQL97149.1"/>
    <property type="molecule type" value="Genomic_DNA"/>
</dbReference>
<dbReference type="OrthoDB" id="695027at2759"/>
<dbReference type="AlphaFoldDB" id="A0A843W1G7"/>
<comment type="caution">
    <text evidence="5">The sequence shown here is derived from an EMBL/GenBank/DDBJ whole genome shotgun (WGS) entry which is preliminary data.</text>
</comment>
<dbReference type="Pfam" id="PF13855">
    <property type="entry name" value="LRR_8"/>
    <property type="match status" value="1"/>
</dbReference>
<evidence type="ECO:0000313" key="6">
    <source>
        <dbReference type="Proteomes" id="UP000652761"/>
    </source>
</evidence>
<organism evidence="5 6">
    <name type="scientific">Colocasia esculenta</name>
    <name type="common">Wild taro</name>
    <name type="synonym">Arum esculentum</name>
    <dbReference type="NCBI Taxonomy" id="4460"/>
    <lineage>
        <taxon>Eukaryota</taxon>
        <taxon>Viridiplantae</taxon>
        <taxon>Streptophyta</taxon>
        <taxon>Embryophyta</taxon>
        <taxon>Tracheophyta</taxon>
        <taxon>Spermatophyta</taxon>
        <taxon>Magnoliopsida</taxon>
        <taxon>Liliopsida</taxon>
        <taxon>Araceae</taxon>
        <taxon>Aroideae</taxon>
        <taxon>Colocasieae</taxon>
        <taxon>Colocasia</taxon>
    </lineage>
</organism>
<dbReference type="Pfam" id="PF08263">
    <property type="entry name" value="LRRNT_2"/>
    <property type="match status" value="1"/>
</dbReference>
<keyword evidence="1" id="KW-0433">Leucine-rich repeat</keyword>
<accession>A0A843W1G7</accession>
<evidence type="ECO:0000259" key="4">
    <source>
        <dbReference type="Pfam" id="PF08263"/>
    </source>
</evidence>
<dbReference type="PANTHER" id="PTHR48058:SF28">
    <property type="entry name" value="OS04G0122000 PROTEIN"/>
    <property type="match status" value="1"/>
</dbReference>
<sequence length="205" mass="22729">MGNGMWVVAVFVSCCCLFTSLQPVISGCLLDGEEAAALHTLKASLLHSDINPPSSWVEGNDCCSWEGVGCSSNTTTTTSSSTTSTTIDTTNTSRRVVEALHLSRFAWPYTYPLKQWHLNLSVFKVFHELRHLDVSGNNFRRSLESLDITGLRKLEHLNLSYNALEEGRGIPTSSWTSLSSLRFLDLSWNRISGPFPSGKKFCIHL</sequence>